<organism evidence="3 4">
    <name type="scientific">Drosophila pseudoobscura pseudoobscura</name>
    <name type="common">Fruit fly</name>
    <dbReference type="NCBI Taxonomy" id="46245"/>
    <lineage>
        <taxon>Eukaryota</taxon>
        <taxon>Metazoa</taxon>
        <taxon>Ecdysozoa</taxon>
        <taxon>Arthropoda</taxon>
        <taxon>Hexapoda</taxon>
        <taxon>Insecta</taxon>
        <taxon>Pterygota</taxon>
        <taxon>Neoptera</taxon>
        <taxon>Endopterygota</taxon>
        <taxon>Diptera</taxon>
        <taxon>Brachycera</taxon>
        <taxon>Muscomorpha</taxon>
        <taxon>Ephydroidea</taxon>
        <taxon>Drosophilidae</taxon>
        <taxon>Drosophila</taxon>
        <taxon>Sophophora</taxon>
    </lineage>
</organism>
<feature type="region of interest" description="Disordered" evidence="1">
    <location>
        <begin position="165"/>
        <end position="189"/>
    </location>
</feature>
<accession>A0A6I8UUC9</accession>
<name>A0A6I8UUC9_DROPS</name>
<evidence type="ECO:0000256" key="1">
    <source>
        <dbReference type="SAM" id="MobiDB-lite"/>
    </source>
</evidence>
<evidence type="ECO:0000313" key="4">
    <source>
        <dbReference type="RefSeq" id="XP_001361070.4"/>
    </source>
</evidence>
<dbReference type="InParanoid" id="A0A6I8UUC9"/>
<protein>
    <submittedName>
        <fullName evidence="4">Protein lethal(2)k10201</fullName>
    </submittedName>
</protein>
<feature type="domain" description="C2H2-type" evidence="2">
    <location>
        <begin position="96"/>
        <end position="117"/>
    </location>
</feature>
<keyword evidence="3" id="KW-1185">Reference proteome</keyword>
<dbReference type="PANTHER" id="PTHR21354:SF0">
    <property type="entry name" value="ZINC FINGER PROTEIN 511"/>
    <property type="match status" value="1"/>
</dbReference>
<dbReference type="AlphaFoldDB" id="A0A6I8UUC9"/>
<reference evidence="3" key="1">
    <citation type="submission" date="2024-06" db="UniProtKB">
        <authorList>
            <consortium name="RefSeq"/>
        </authorList>
    </citation>
    <scope>NUCLEOTIDE SEQUENCE [LARGE SCALE GENOMIC DNA]</scope>
    <source>
        <strain evidence="3">MV2-25</strain>
    </source>
</reference>
<dbReference type="PROSITE" id="PS00028">
    <property type="entry name" value="ZINC_FINGER_C2H2_1"/>
    <property type="match status" value="2"/>
</dbReference>
<dbReference type="KEGG" id="dpo:4804519"/>
<dbReference type="SMART" id="SM00355">
    <property type="entry name" value="ZnF_C2H2"/>
    <property type="match status" value="2"/>
</dbReference>
<proteinExistence type="predicted"/>
<dbReference type="InterPro" id="IPR013087">
    <property type="entry name" value="Znf_C2H2_type"/>
</dbReference>
<dbReference type="InterPro" id="IPR039258">
    <property type="entry name" value="ZNF511"/>
</dbReference>
<dbReference type="Gene3D" id="3.30.160.60">
    <property type="entry name" value="Classic Zinc Finger"/>
    <property type="match status" value="1"/>
</dbReference>
<dbReference type="Proteomes" id="UP000001819">
    <property type="component" value="Chromosome 3"/>
</dbReference>
<evidence type="ECO:0000259" key="2">
    <source>
        <dbReference type="PROSITE" id="PS00028"/>
    </source>
</evidence>
<feature type="domain" description="C2H2-type" evidence="2">
    <location>
        <begin position="135"/>
        <end position="158"/>
    </location>
</feature>
<gene>
    <name evidence="4" type="primary">l(2)k10201</name>
</gene>
<dbReference type="PANTHER" id="PTHR21354">
    <property type="entry name" value="ZINC FINGER PROTEIN 511"/>
    <property type="match status" value="1"/>
</dbReference>
<dbReference type="RefSeq" id="XP_001361070.4">
    <property type="nucleotide sequence ID" value="XM_001361033.4"/>
</dbReference>
<sequence length="241" mass="27099">MQVSGNMHCQIQNTNKMDSEAASSSSFFTREQILQMLSELPAAGFMKPAVPPSPVLPPFKKLGVLVDADDIIDAKEATGNSSNNNNYINSTQSYLCAECRRTLPTAHLLDLHITEQHDFYFAASVERGDKPMFACYLEECGTKFHTPRQRKDHCITTHKFPANYRFDQDHGKTKPKGSGKKSDASMEVDEVPAARKTVPYIKAFCFGHHTMRTFNTRKERQSGDTLEDVQDMKDAIDDILD</sequence>
<reference evidence="4" key="2">
    <citation type="submission" date="2025-08" db="UniProtKB">
        <authorList>
            <consortium name="RefSeq"/>
        </authorList>
    </citation>
    <scope>IDENTIFICATION</scope>
    <source>
        <strain evidence="4">MV-25-SWS-2005</strain>
        <tissue evidence="4">Whole body</tissue>
    </source>
</reference>
<evidence type="ECO:0000313" key="3">
    <source>
        <dbReference type="Proteomes" id="UP000001819"/>
    </source>
</evidence>